<dbReference type="AlphaFoldDB" id="A0A0A9FRF5"/>
<reference evidence="1" key="1">
    <citation type="submission" date="2014-09" db="EMBL/GenBank/DDBJ databases">
        <authorList>
            <person name="Magalhaes I.L.F."/>
            <person name="Oliveira U."/>
            <person name="Santos F.R."/>
            <person name="Vidigal T.H.D.A."/>
            <person name="Brescovit A.D."/>
            <person name="Santos A.J."/>
        </authorList>
    </citation>
    <scope>NUCLEOTIDE SEQUENCE</scope>
    <source>
        <tissue evidence="1">Shoot tissue taken approximately 20 cm above the soil surface</tissue>
    </source>
</reference>
<reference evidence="1" key="2">
    <citation type="journal article" date="2015" name="Data Brief">
        <title>Shoot transcriptome of the giant reed, Arundo donax.</title>
        <authorList>
            <person name="Barrero R.A."/>
            <person name="Guerrero F.D."/>
            <person name="Moolhuijzen P."/>
            <person name="Goolsby J.A."/>
            <person name="Tidwell J."/>
            <person name="Bellgard S.E."/>
            <person name="Bellgard M.I."/>
        </authorList>
    </citation>
    <scope>NUCLEOTIDE SEQUENCE</scope>
    <source>
        <tissue evidence="1">Shoot tissue taken approximately 20 cm above the soil surface</tissue>
    </source>
</reference>
<sequence>MGAARMRWSCTTTCAGVVSPWTSSRSRRCLGFSQGWGCWSMRSRHTPA</sequence>
<dbReference type="EMBL" id="GBRH01187018">
    <property type="protein sequence ID" value="JAE10878.1"/>
    <property type="molecule type" value="Transcribed_RNA"/>
</dbReference>
<organism evidence="1">
    <name type="scientific">Arundo donax</name>
    <name type="common">Giant reed</name>
    <name type="synonym">Donax arundinaceus</name>
    <dbReference type="NCBI Taxonomy" id="35708"/>
    <lineage>
        <taxon>Eukaryota</taxon>
        <taxon>Viridiplantae</taxon>
        <taxon>Streptophyta</taxon>
        <taxon>Embryophyta</taxon>
        <taxon>Tracheophyta</taxon>
        <taxon>Spermatophyta</taxon>
        <taxon>Magnoliopsida</taxon>
        <taxon>Liliopsida</taxon>
        <taxon>Poales</taxon>
        <taxon>Poaceae</taxon>
        <taxon>PACMAD clade</taxon>
        <taxon>Arundinoideae</taxon>
        <taxon>Arundineae</taxon>
        <taxon>Arundo</taxon>
    </lineage>
</organism>
<name>A0A0A9FRF5_ARUDO</name>
<proteinExistence type="predicted"/>
<evidence type="ECO:0000313" key="1">
    <source>
        <dbReference type="EMBL" id="JAE10878.1"/>
    </source>
</evidence>
<protein>
    <submittedName>
        <fullName evidence="1">Uncharacterized protein</fullName>
    </submittedName>
</protein>
<accession>A0A0A9FRF5</accession>